<dbReference type="InterPro" id="IPR006221">
    <property type="entry name" value="TrpG/PapA_dom"/>
</dbReference>
<proteinExistence type="predicted"/>
<evidence type="ECO:0000259" key="2">
    <source>
        <dbReference type="Pfam" id="PF00117"/>
    </source>
</evidence>
<accession>A0A7W9HQZ9</accession>
<dbReference type="PRINTS" id="PR00096">
    <property type="entry name" value="GATASE"/>
</dbReference>
<dbReference type="GO" id="GO:0046820">
    <property type="term" value="F:4-amino-4-deoxychorismate synthase activity"/>
    <property type="evidence" value="ECO:0007669"/>
    <property type="project" value="UniProtKB-EC"/>
</dbReference>
<dbReference type="EMBL" id="JACHMO010000001">
    <property type="protein sequence ID" value="MBB5806820.1"/>
    <property type="molecule type" value="Genomic_DNA"/>
</dbReference>
<dbReference type="GO" id="GO:0004049">
    <property type="term" value="F:anthranilate synthase activity"/>
    <property type="evidence" value="ECO:0007669"/>
    <property type="project" value="TreeGrafter"/>
</dbReference>
<name>A0A7W9HQZ9_9PSEU</name>
<keyword evidence="4" id="KW-1185">Reference proteome</keyword>
<dbReference type="Gene3D" id="3.40.50.880">
    <property type="match status" value="1"/>
</dbReference>
<dbReference type="Proteomes" id="UP000552097">
    <property type="component" value="Unassembled WGS sequence"/>
</dbReference>
<keyword evidence="1" id="KW-0315">Glutamine amidotransferase</keyword>
<dbReference type="PANTHER" id="PTHR43418">
    <property type="entry name" value="MULTIFUNCTIONAL TRYPTOPHAN BIOSYNTHESIS PROTEIN-RELATED"/>
    <property type="match status" value="1"/>
</dbReference>
<dbReference type="AlphaFoldDB" id="A0A7W9HQZ9"/>
<dbReference type="PRINTS" id="PR00097">
    <property type="entry name" value="ANTSNTHASEII"/>
</dbReference>
<evidence type="ECO:0000313" key="3">
    <source>
        <dbReference type="EMBL" id="MBB5806820.1"/>
    </source>
</evidence>
<dbReference type="PRINTS" id="PR00099">
    <property type="entry name" value="CPSGATASE"/>
</dbReference>
<dbReference type="GO" id="GO:0005829">
    <property type="term" value="C:cytosol"/>
    <property type="evidence" value="ECO:0007669"/>
    <property type="project" value="TreeGrafter"/>
</dbReference>
<dbReference type="RefSeq" id="WP_184926676.1">
    <property type="nucleotide sequence ID" value="NZ_JACHMO010000001.1"/>
</dbReference>
<dbReference type="EC" id="2.6.1.85" evidence="3"/>
<gene>
    <name evidence="3" type="ORF">F4560_006588</name>
</gene>
<dbReference type="PROSITE" id="PS51273">
    <property type="entry name" value="GATASE_TYPE_1"/>
    <property type="match status" value="1"/>
</dbReference>
<sequence length="214" mass="22746">MRVLVVDNYDSFVYNLVQYLAQLGVECVVRRNDAVELDEIGDVGGVLVSPGPSTPDKAGKSMDVIRHCADQGVPVFGVCLGHQAIGAVWGGTVDLAPELLHGKTSVVHHNGGGVLAGVPEPFTATRYHSLTVLPDTIPAEFEVTGRTESGVVMAMRHRELPVEGVQFHPESVLTDGGHRMLANWLAVCGFQVPETTVATLENGMRQLAAAAGQK</sequence>
<comment type="caution">
    <text evidence="3">The sequence shown here is derived from an EMBL/GenBank/DDBJ whole genome shotgun (WGS) entry which is preliminary data.</text>
</comment>
<dbReference type="GO" id="GO:0000162">
    <property type="term" value="P:L-tryptophan biosynthetic process"/>
    <property type="evidence" value="ECO:0007669"/>
    <property type="project" value="TreeGrafter"/>
</dbReference>
<protein>
    <submittedName>
        <fullName evidence="3">Para-aminobenzoate synthetase component 2</fullName>
        <ecNumber evidence="3">2.6.1.85</ecNumber>
    </submittedName>
</protein>
<evidence type="ECO:0000313" key="4">
    <source>
        <dbReference type="Proteomes" id="UP000552097"/>
    </source>
</evidence>
<evidence type="ECO:0000256" key="1">
    <source>
        <dbReference type="ARBA" id="ARBA00022962"/>
    </source>
</evidence>
<dbReference type="PANTHER" id="PTHR43418:SF4">
    <property type="entry name" value="MULTIFUNCTIONAL TRYPTOPHAN BIOSYNTHESIS PROTEIN"/>
    <property type="match status" value="1"/>
</dbReference>
<dbReference type="Pfam" id="PF00117">
    <property type="entry name" value="GATase"/>
    <property type="match status" value="1"/>
</dbReference>
<dbReference type="NCBIfam" id="NF005849">
    <property type="entry name" value="PRK07765.1"/>
    <property type="match status" value="1"/>
</dbReference>
<dbReference type="CDD" id="cd01743">
    <property type="entry name" value="GATase1_Anthranilate_Synthase"/>
    <property type="match status" value="1"/>
</dbReference>
<dbReference type="InterPro" id="IPR050472">
    <property type="entry name" value="Anth_synth/Amidotransfase"/>
</dbReference>
<dbReference type="FunFam" id="3.40.50.880:FF:000003">
    <property type="entry name" value="Anthranilate synthase component II"/>
    <property type="match status" value="1"/>
</dbReference>
<keyword evidence="3" id="KW-0032">Aminotransferase</keyword>
<dbReference type="NCBIfam" id="TIGR00566">
    <property type="entry name" value="trpG_papA"/>
    <property type="match status" value="1"/>
</dbReference>
<organism evidence="3 4">
    <name type="scientific">Saccharothrix ecbatanensis</name>
    <dbReference type="NCBI Taxonomy" id="1105145"/>
    <lineage>
        <taxon>Bacteria</taxon>
        <taxon>Bacillati</taxon>
        <taxon>Actinomycetota</taxon>
        <taxon>Actinomycetes</taxon>
        <taxon>Pseudonocardiales</taxon>
        <taxon>Pseudonocardiaceae</taxon>
        <taxon>Saccharothrix</taxon>
    </lineage>
</organism>
<feature type="domain" description="Glutamine amidotransferase" evidence="2">
    <location>
        <begin position="4"/>
        <end position="185"/>
    </location>
</feature>
<reference evidence="3 4" key="1">
    <citation type="submission" date="2020-08" db="EMBL/GenBank/DDBJ databases">
        <title>Sequencing the genomes of 1000 actinobacteria strains.</title>
        <authorList>
            <person name="Klenk H.-P."/>
        </authorList>
    </citation>
    <scope>NUCLEOTIDE SEQUENCE [LARGE SCALE GENOMIC DNA]</scope>
    <source>
        <strain evidence="3 4">DSM 45486</strain>
    </source>
</reference>
<keyword evidence="3" id="KW-0808">Transferase</keyword>
<dbReference type="InterPro" id="IPR017926">
    <property type="entry name" value="GATASE"/>
</dbReference>
<dbReference type="SUPFAM" id="SSF52317">
    <property type="entry name" value="Class I glutamine amidotransferase-like"/>
    <property type="match status" value="1"/>
</dbReference>
<dbReference type="InterPro" id="IPR029062">
    <property type="entry name" value="Class_I_gatase-like"/>
</dbReference>